<keyword evidence="3" id="KW-1185">Reference proteome</keyword>
<evidence type="ECO:0008006" key="4">
    <source>
        <dbReference type="Google" id="ProtNLM"/>
    </source>
</evidence>
<dbReference type="STRING" id="99656.SAMN05421659_110130"/>
<reference evidence="2 3" key="1">
    <citation type="submission" date="2016-10" db="EMBL/GenBank/DDBJ databases">
        <authorList>
            <person name="de Groot N.N."/>
        </authorList>
    </citation>
    <scope>NUCLEOTIDE SEQUENCE [LARGE SCALE GENOMIC DNA]</scope>
    <source>
        <strain evidence="2 3">DSM 9179</strain>
    </source>
</reference>
<dbReference type="AlphaFoldDB" id="A0A1I0QZX8"/>
<feature type="chain" id="PRO_5039003703" description="DUF5104 domain-containing protein" evidence="1">
    <location>
        <begin position="22"/>
        <end position="174"/>
    </location>
</feature>
<protein>
    <recommendedName>
        <fullName evidence="4">DUF5104 domain-containing protein</fullName>
    </recommendedName>
</protein>
<evidence type="ECO:0000313" key="3">
    <source>
        <dbReference type="Proteomes" id="UP000199701"/>
    </source>
</evidence>
<dbReference type="RefSeq" id="WP_092454891.1">
    <property type="nucleotide sequence ID" value="NZ_FOJI01000010.1"/>
</dbReference>
<dbReference type="Gene3D" id="3.10.450.50">
    <property type="match status" value="1"/>
</dbReference>
<dbReference type="EMBL" id="FOJI01000010">
    <property type="protein sequence ID" value="SEW33549.1"/>
    <property type="molecule type" value="Genomic_DNA"/>
</dbReference>
<gene>
    <name evidence="2" type="ORF">SAMN05421659_110130</name>
</gene>
<organism evidence="2 3">
    <name type="scientific">[Clostridium] fimetarium</name>
    <dbReference type="NCBI Taxonomy" id="99656"/>
    <lineage>
        <taxon>Bacteria</taxon>
        <taxon>Bacillati</taxon>
        <taxon>Bacillota</taxon>
        <taxon>Clostridia</taxon>
        <taxon>Lachnospirales</taxon>
        <taxon>Lachnospiraceae</taxon>
    </lineage>
</organism>
<dbReference type="Proteomes" id="UP000199701">
    <property type="component" value="Unassembled WGS sequence"/>
</dbReference>
<sequence length="174" mass="19426">MKWKECFTAILVVMITCMTTACRLTTNGSESNNQNADEKAQMEKSTIMSSIKEQDVQSLINLLTKQVRESGNIENEVTGFYSSINGTVISYDDTCGNVQSGKIRDGQKTEKIVEGTIRDIKTNESGNYMIVFQSYLHLEGEPESEGIYHISLYDYDEVNQKAGALLSQIGLKNE</sequence>
<proteinExistence type="predicted"/>
<keyword evidence="1" id="KW-0732">Signal</keyword>
<accession>A0A1I0QZX8</accession>
<feature type="signal peptide" evidence="1">
    <location>
        <begin position="1"/>
        <end position="21"/>
    </location>
</feature>
<name>A0A1I0QZX8_9FIRM</name>
<dbReference type="PROSITE" id="PS51257">
    <property type="entry name" value="PROKAR_LIPOPROTEIN"/>
    <property type="match status" value="1"/>
</dbReference>
<evidence type="ECO:0000256" key="1">
    <source>
        <dbReference type="SAM" id="SignalP"/>
    </source>
</evidence>
<evidence type="ECO:0000313" key="2">
    <source>
        <dbReference type="EMBL" id="SEW33549.1"/>
    </source>
</evidence>